<dbReference type="AlphaFoldDB" id="A0A498IIB5"/>
<proteinExistence type="predicted"/>
<evidence type="ECO:0000313" key="2">
    <source>
        <dbReference type="Proteomes" id="UP000290289"/>
    </source>
</evidence>
<sequence length="142" mass="16395">MEKDQKVASEKDPKIDLFEDDDEFEEFNINEGSGCTIVWHTNAISAVLDLGQETKPHISPIRPLTPEEQLESVKKLEGLPNREHKNCKLKLFLEVDLGLEIKFDPCIMCEHIHKRTSFRLSQIEDEDIICFQKSTPLESEIE</sequence>
<comment type="caution">
    <text evidence="1">The sequence shown here is derived from an EMBL/GenBank/DDBJ whole genome shotgun (WGS) entry which is preliminary data.</text>
</comment>
<dbReference type="Proteomes" id="UP000290289">
    <property type="component" value="Chromosome 12"/>
</dbReference>
<accession>A0A498IIB5</accession>
<keyword evidence="2" id="KW-1185">Reference proteome</keyword>
<name>A0A498IIB5_MALDO</name>
<reference evidence="1 2" key="1">
    <citation type="submission" date="2018-10" db="EMBL/GenBank/DDBJ databases">
        <title>A high-quality apple genome assembly.</title>
        <authorList>
            <person name="Hu J."/>
        </authorList>
    </citation>
    <scope>NUCLEOTIDE SEQUENCE [LARGE SCALE GENOMIC DNA]</scope>
    <source>
        <strain evidence="2">cv. HFTH1</strain>
        <tissue evidence="1">Young leaf</tissue>
    </source>
</reference>
<dbReference type="STRING" id="3750.A0A498IIB5"/>
<organism evidence="1 2">
    <name type="scientific">Malus domestica</name>
    <name type="common">Apple</name>
    <name type="synonym">Pyrus malus</name>
    <dbReference type="NCBI Taxonomy" id="3750"/>
    <lineage>
        <taxon>Eukaryota</taxon>
        <taxon>Viridiplantae</taxon>
        <taxon>Streptophyta</taxon>
        <taxon>Embryophyta</taxon>
        <taxon>Tracheophyta</taxon>
        <taxon>Spermatophyta</taxon>
        <taxon>Magnoliopsida</taxon>
        <taxon>eudicotyledons</taxon>
        <taxon>Gunneridae</taxon>
        <taxon>Pentapetalae</taxon>
        <taxon>rosids</taxon>
        <taxon>fabids</taxon>
        <taxon>Rosales</taxon>
        <taxon>Rosaceae</taxon>
        <taxon>Amygdaloideae</taxon>
        <taxon>Maleae</taxon>
        <taxon>Malus</taxon>
    </lineage>
</organism>
<evidence type="ECO:0000313" key="1">
    <source>
        <dbReference type="EMBL" id="RXH81221.1"/>
    </source>
</evidence>
<protein>
    <submittedName>
        <fullName evidence="1">Uncharacterized protein</fullName>
    </submittedName>
</protein>
<dbReference type="Gene3D" id="3.10.20.90">
    <property type="entry name" value="Phosphatidylinositol 3-kinase Catalytic Subunit, Chain A, domain 1"/>
    <property type="match status" value="1"/>
</dbReference>
<dbReference type="EMBL" id="RDQH01000338">
    <property type="protein sequence ID" value="RXH81221.1"/>
    <property type="molecule type" value="Genomic_DNA"/>
</dbReference>
<gene>
    <name evidence="1" type="ORF">DVH24_005135</name>
</gene>